<name>A0AAD4BMH2_BOLED</name>
<feature type="chain" id="PRO_5042441152" description="Secreted protein" evidence="1">
    <location>
        <begin position="18"/>
        <end position="61"/>
    </location>
</feature>
<proteinExistence type="predicted"/>
<evidence type="ECO:0000256" key="1">
    <source>
        <dbReference type="SAM" id="SignalP"/>
    </source>
</evidence>
<reference evidence="3" key="1">
    <citation type="submission" date="2019-10" db="EMBL/GenBank/DDBJ databases">
        <authorList>
            <consortium name="DOE Joint Genome Institute"/>
            <person name="Kuo A."/>
            <person name="Miyauchi S."/>
            <person name="Kiss E."/>
            <person name="Drula E."/>
            <person name="Kohler A."/>
            <person name="Sanchez-Garcia M."/>
            <person name="Andreopoulos B."/>
            <person name="Barry K.W."/>
            <person name="Bonito G."/>
            <person name="Buee M."/>
            <person name="Carver A."/>
            <person name="Chen C."/>
            <person name="Cichocki N."/>
            <person name="Clum A."/>
            <person name="Culley D."/>
            <person name="Crous P.W."/>
            <person name="Fauchery L."/>
            <person name="Girlanda M."/>
            <person name="Hayes R."/>
            <person name="Keri Z."/>
            <person name="LaButti K."/>
            <person name="Lipzen A."/>
            <person name="Lombard V."/>
            <person name="Magnuson J."/>
            <person name="Maillard F."/>
            <person name="Morin E."/>
            <person name="Murat C."/>
            <person name="Nolan M."/>
            <person name="Ohm R."/>
            <person name="Pangilinan J."/>
            <person name="Pereira M."/>
            <person name="Perotto S."/>
            <person name="Peter M."/>
            <person name="Riley R."/>
            <person name="Sitrit Y."/>
            <person name="Stielow B."/>
            <person name="Szollosi G."/>
            <person name="Zifcakova L."/>
            <person name="Stursova M."/>
            <person name="Spatafora J.W."/>
            <person name="Tedersoo L."/>
            <person name="Vaario L.-M."/>
            <person name="Yamada A."/>
            <person name="Yan M."/>
            <person name="Wang P."/>
            <person name="Xu J."/>
            <person name="Bruns T."/>
            <person name="Baldrian P."/>
            <person name="Vilgalys R."/>
            <person name="Henrissat B."/>
            <person name="Grigoriev I.V."/>
            <person name="Hibbett D."/>
            <person name="Nagy L.G."/>
            <person name="Martin F.M."/>
        </authorList>
    </citation>
    <scope>NUCLEOTIDE SEQUENCE</scope>
    <source>
        <strain evidence="3">BED1</strain>
    </source>
</reference>
<protein>
    <recommendedName>
        <fullName evidence="5">Secreted protein</fullName>
    </recommendedName>
</protein>
<evidence type="ECO:0000313" key="3">
    <source>
        <dbReference type="EMBL" id="KAF8434186.1"/>
    </source>
</evidence>
<evidence type="ECO:0000313" key="4">
    <source>
        <dbReference type="Proteomes" id="UP001194468"/>
    </source>
</evidence>
<keyword evidence="4" id="KW-1185">Reference proteome</keyword>
<gene>
    <name evidence="3" type="ORF">L210DRAFT_3554330</name>
    <name evidence="2" type="ORF">L210DRAFT_3578798</name>
</gene>
<evidence type="ECO:0000313" key="2">
    <source>
        <dbReference type="EMBL" id="KAF8418759.1"/>
    </source>
</evidence>
<dbReference type="EMBL" id="WHUW01000190">
    <property type="protein sequence ID" value="KAF8418759.1"/>
    <property type="molecule type" value="Genomic_DNA"/>
</dbReference>
<organism evidence="3 4">
    <name type="scientific">Boletus edulis BED1</name>
    <dbReference type="NCBI Taxonomy" id="1328754"/>
    <lineage>
        <taxon>Eukaryota</taxon>
        <taxon>Fungi</taxon>
        <taxon>Dikarya</taxon>
        <taxon>Basidiomycota</taxon>
        <taxon>Agaricomycotina</taxon>
        <taxon>Agaricomycetes</taxon>
        <taxon>Agaricomycetidae</taxon>
        <taxon>Boletales</taxon>
        <taxon>Boletineae</taxon>
        <taxon>Boletaceae</taxon>
        <taxon>Boletoideae</taxon>
        <taxon>Boletus</taxon>
    </lineage>
</organism>
<dbReference type="Proteomes" id="UP001194468">
    <property type="component" value="Unassembled WGS sequence"/>
</dbReference>
<reference evidence="3" key="2">
    <citation type="journal article" date="2020" name="Nat. Commun.">
        <title>Large-scale genome sequencing of mycorrhizal fungi provides insights into the early evolution of symbiotic traits.</title>
        <authorList>
            <person name="Miyauchi S."/>
            <person name="Kiss E."/>
            <person name="Kuo A."/>
            <person name="Drula E."/>
            <person name="Kohler A."/>
            <person name="Sanchez-Garcia M."/>
            <person name="Morin E."/>
            <person name="Andreopoulos B."/>
            <person name="Barry K.W."/>
            <person name="Bonito G."/>
            <person name="Buee M."/>
            <person name="Carver A."/>
            <person name="Chen C."/>
            <person name="Cichocki N."/>
            <person name="Clum A."/>
            <person name="Culley D."/>
            <person name="Crous P.W."/>
            <person name="Fauchery L."/>
            <person name="Girlanda M."/>
            <person name="Hayes R.D."/>
            <person name="Keri Z."/>
            <person name="LaButti K."/>
            <person name="Lipzen A."/>
            <person name="Lombard V."/>
            <person name="Magnuson J."/>
            <person name="Maillard F."/>
            <person name="Murat C."/>
            <person name="Nolan M."/>
            <person name="Ohm R.A."/>
            <person name="Pangilinan J."/>
            <person name="Pereira M.F."/>
            <person name="Perotto S."/>
            <person name="Peter M."/>
            <person name="Pfister S."/>
            <person name="Riley R."/>
            <person name="Sitrit Y."/>
            <person name="Stielow J.B."/>
            <person name="Szollosi G."/>
            <person name="Zifcakova L."/>
            <person name="Stursova M."/>
            <person name="Spatafora J.W."/>
            <person name="Tedersoo L."/>
            <person name="Vaario L.M."/>
            <person name="Yamada A."/>
            <person name="Yan M."/>
            <person name="Wang P."/>
            <person name="Xu J."/>
            <person name="Bruns T."/>
            <person name="Baldrian P."/>
            <person name="Vilgalys R."/>
            <person name="Dunand C."/>
            <person name="Henrissat B."/>
            <person name="Grigoriev I.V."/>
            <person name="Hibbett D."/>
            <person name="Nagy L.G."/>
            <person name="Martin F.M."/>
        </authorList>
    </citation>
    <scope>NUCLEOTIDE SEQUENCE</scope>
    <source>
        <strain evidence="3">BED1</strain>
    </source>
</reference>
<comment type="caution">
    <text evidence="3">The sequence shown here is derived from an EMBL/GenBank/DDBJ whole genome shotgun (WGS) entry which is preliminary data.</text>
</comment>
<keyword evidence="1" id="KW-0732">Signal</keyword>
<dbReference type="EMBL" id="WHUW01000030">
    <property type="protein sequence ID" value="KAF8434186.1"/>
    <property type="molecule type" value="Genomic_DNA"/>
</dbReference>
<evidence type="ECO:0008006" key="5">
    <source>
        <dbReference type="Google" id="ProtNLM"/>
    </source>
</evidence>
<dbReference type="AlphaFoldDB" id="A0AAD4BMH2"/>
<sequence length="61" mass="6657">MMVFAVIATSLAPHLTSVVPNLAASPRLSWRALIKYWHVAGANATTQCFGWAQLCLNCLQL</sequence>
<feature type="signal peptide" evidence="1">
    <location>
        <begin position="1"/>
        <end position="17"/>
    </location>
</feature>
<accession>A0AAD4BMH2</accession>